<evidence type="ECO:0000256" key="4">
    <source>
        <dbReference type="ARBA" id="ARBA00022692"/>
    </source>
</evidence>
<reference evidence="10 11" key="1">
    <citation type="submission" date="2017-09" db="EMBL/GenBank/DDBJ databases">
        <title>Bacterial strain isolated from the female urinary microbiota.</title>
        <authorList>
            <person name="Thomas-White K."/>
            <person name="Kumar N."/>
            <person name="Forster S."/>
            <person name="Putonti C."/>
            <person name="Lawley T."/>
            <person name="Wolfe A.J."/>
        </authorList>
    </citation>
    <scope>NUCLEOTIDE SEQUENCE [LARGE SCALE GENOMIC DNA]</scope>
    <source>
        <strain evidence="10 11">UMB0834</strain>
    </source>
</reference>
<evidence type="ECO:0000256" key="8">
    <source>
        <dbReference type="ARBA" id="ARBA00023136"/>
    </source>
</evidence>
<keyword evidence="7 9" id="KW-0843">Virulence</keyword>
<dbReference type="RefSeq" id="WP_049409366.1">
    <property type="nucleotide sequence ID" value="NZ_CP022096.2"/>
</dbReference>
<keyword evidence="3 9" id="KW-0645">Protease</keyword>
<evidence type="ECO:0000256" key="9">
    <source>
        <dbReference type="HAMAP-Rule" id="MF_00784"/>
    </source>
</evidence>
<evidence type="ECO:0000256" key="5">
    <source>
        <dbReference type="ARBA" id="ARBA00022801"/>
    </source>
</evidence>
<dbReference type="STRING" id="170573.GCA_001076995_00189"/>
<evidence type="ECO:0000256" key="6">
    <source>
        <dbReference type="ARBA" id="ARBA00022989"/>
    </source>
</evidence>
<dbReference type="GO" id="GO:0006508">
    <property type="term" value="P:proteolysis"/>
    <property type="evidence" value="ECO:0007669"/>
    <property type="project" value="UniProtKB-KW"/>
</dbReference>
<keyword evidence="1 9" id="KW-1003">Cell membrane</keyword>
<keyword evidence="2 9" id="KW-0673">Quorum sensing</keyword>
<evidence type="ECO:0000256" key="1">
    <source>
        <dbReference type="ARBA" id="ARBA00022475"/>
    </source>
</evidence>
<dbReference type="EC" id="3.4.-.-" evidence="9"/>
<protein>
    <recommendedName>
        <fullName evidence="9">Accessory gene regulator protein B</fullName>
        <ecNumber evidence="9">3.4.-.-</ecNumber>
    </recommendedName>
</protein>
<comment type="caution">
    <text evidence="10">The sequence shown here is derived from an EMBL/GenBank/DDBJ whole genome shotgun (WGS) entry which is preliminary data.</text>
</comment>
<dbReference type="GO" id="GO:0009372">
    <property type="term" value="P:quorum sensing"/>
    <property type="evidence" value="ECO:0007669"/>
    <property type="project" value="UniProtKB-UniRule"/>
</dbReference>
<dbReference type="Proteomes" id="UP000235748">
    <property type="component" value="Unassembled WGS sequence"/>
</dbReference>
<evidence type="ECO:0000256" key="2">
    <source>
        <dbReference type="ARBA" id="ARBA00022654"/>
    </source>
</evidence>
<feature type="transmembrane region" description="Helical" evidence="9">
    <location>
        <begin position="82"/>
        <end position="101"/>
    </location>
</feature>
<comment type="similarity">
    <text evidence="9">Belongs to the AgrB family.</text>
</comment>
<keyword evidence="5 9" id="KW-0378">Hydrolase</keyword>
<evidence type="ECO:0000313" key="10">
    <source>
        <dbReference type="EMBL" id="PMC17743.1"/>
    </source>
</evidence>
<accession>A0A1Z3U0J0</accession>
<dbReference type="InterPro" id="IPR006741">
    <property type="entry name" value="AgrB"/>
</dbReference>
<evidence type="ECO:0000256" key="7">
    <source>
        <dbReference type="ARBA" id="ARBA00023026"/>
    </source>
</evidence>
<dbReference type="GeneID" id="42043010"/>
<comment type="function">
    <text evidence="9">Essential for the production of a quorum sensing system signal molecule, the autoinducing peptide (AIP). This quorum sensing system is responsible for the regulation of the expression of virulence factor genes. Involved in the proteolytic processing of AgrD, the precursor of AIP.</text>
</comment>
<keyword evidence="4 9" id="KW-0812">Transmembrane</keyword>
<evidence type="ECO:0000256" key="3">
    <source>
        <dbReference type="ARBA" id="ARBA00022670"/>
    </source>
</evidence>
<gene>
    <name evidence="9" type="primary">agrB</name>
    <name evidence="10" type="ORF">CJ235_10260</name>
</gene>
<keyword evidence="6 9" id="KW-1133">Transmembrane helix</keyword>
<dbReference type="Pfam" id="PF04647">
    <property type="entry name" value="AgrB"/>
    <property type="match status" value="1"/>
</dbReference>
<dbReference type="AlphaFoldDB" id="A0A1Z3U0J0"/>
<feature type="transmembrane region" description="Helical" evidence="9">
    <location>
        <begin position="107"/>
        <end position="124"/>
    </location>
</feature>
<dbReference type="KEGG" id="spet:CEP67_04145"/>
<feature type="transmembrane region" description="Helical" evidence="9">
    <location>
        <begin position="144"/>
        <end position="160"/>
    </location>
</feature>
<dbReference type="GO" id="GO:0005886">
    <property type="term" value="C:plasma membrane"/>
    <property type="evidence" value="ECO:0007669"/>
    <property type="project" value="UniProtKB-SubCell"/>
</dbReference>
<comment type="subcellular location">
    <subcellularLocation>
        <location evidence="9">Cell membrane</location>
        <topology evidence="9">Multi-pass membrane protein</topology>
    </subcellularLocation>
</comment>
<name>A0A1Z3U0J0_9STAP</name>
<keyword evidence="8 9" id="KW-0472">Membrane</keyword>
<dbReference type="EMBL" id="PNGG01000006">
    <property type="protein sequence ID" value="PMC17743.1"/>
    <property type="molecule type" value="Genomic_DNA"/>
</dbReference>
<dbReference type="HAMAP" id="MF_00784">
    <property type="entry name" value="AgrB"/>
    <property type="match status" value="1"/>
</dbReference>
<evidence type="ECO:0000313" key="11">
    <source>
        <dbReference type="Proteomes" id="UP000235748"/>
    </source>
</evidence>
<dbReference type="SMART" id="SM00793">
    <property type="entry name" value="AgrB"/>
    <property type="match status" value="1"/>
</dbReference>
<sequence>MAKFIDNIIEKFASYLRDRNNLDYITYLKVKLGIQVAYNNISKGIVTYGISLLCNMFFYTLTVHITYFILKLFAHGAHAKSAILCHIQNIVSFILVPYLIVSFRPDSRILMGLAFLNLIILLIYAPRTTKKQPLPFKYRKGKKIKTMILATLILILSIFIKEPYSVLLLYSEILIGISQLPIFVPKEEYKG</sequence>
<proteinExistence type="inferred from homology"/>
<organism evidence="10 11">
    <name type="scientific">Staphylococcus pettenkoferi</name>
    <dbReference type="NCBI Taxonomy" id="170573"/>
    <lineage>
        <taxon>Bacteria</taxon>
        <taxon>Bacillati</taxon>
        <taxon>Bacillota</taxon>
        <taxon>Bacilli</taxon>
        <taxon>Bacillales</taxon>
        <taxon>Staphylococcaceae</taxon>
        <taxon>Staphylococcus</taxon>
    </lineage>
</organism>
<dbReference type="GO" id="GO:0008233">
    <property type="term" value="F:peptidase activity"/>
    <property type="evidence" value="ECO:0007669"/>
    <property type="project" value="UniProtKB-UniRule"/>
</dbReference>
<feature type="transmembrane region" description="Helical" evidence="9">
    <location>
        <begin position="45"/>
        <end position="70"/>
    </location>
</feature>